<evidence type="ECO:0000256" key="1">
    <source>
        <dbReference type="ARBA" id="ARBA00022658"/>
    </source>
</evidence>
<evidence type="ECO:0000256" key="2">
    <source>
        <dbReference type="ARBA" id="ARBA00022737"/>
    </source>
</evidence>
<feature type="compositionally biased region" description="Low complexity" evidence="4">
    <location>
        <begin position="499"/>
        <end position="521"/>
    </location>
</feature>
<dbReference type="SMART" id="SM00750">
    <property type="entry name" value="KIND"/>
    <property type="match status" value="1"/>
</dbReference>
<dbReference type="GO" id="GO:0030425">
    <property type="term" value="C:dendrite"/>
    <property type="evidence" value="ECO:0007669"/>
    <property type="project" value="TreeGrafter"/>
</dbReference>
<evidence type="ECO:0000256" key="3">
    <source>
        <dbReference type="PROSITE-ProRule" id="PRU00168"/>
    </source>
</evidence>
<dbReference type="Pfam" id="PF00617">
    <property type="entry name" value="RasGEF"/>
    <property type="match status" value="1"/>
</dbReference>
<feature type="compositionally biased region" description="Basic and acidic residues" evidence="4">
    <location>
        <begin position="1414"/>
        <end position="1456"/>
    </location>
</feature>
<proteinExistence type="predicted"/>
<dbReference type="Pfam" id="PF00618">
    <property type="entry name" value="RasGEF_N"/>
    <property type="match status" value="1"/>
</dbReference>
<dbReference type="InterPro" id="IPR023578">
    <property type="entry name" value="Ras_GEF_dom_sf"/>
</dbReference>
<sequence>MSYMYLFEPLPTLQEDEELVSLRDILDLRHGCLREVEMWAVCKECTLSLDAFRRASADQFSKLCLCLDTLAFDSGGGVCFIDADVVDSKFRPPEYSAKKGTSVKGHLYSLALTLLEAAEYCVHDDSEAEISQPLYDLVKQLSLEDPNQRPEVPEIVKTCERNLQDPSTFICRQLSSISRRRISIDSCYDLPVNDESLLVRRRSSTANQVLFSRRHSLSNGTSWDSLSPSDVFNISSSASPSPTVLRSRSPINSKTAKMADEKRTGVLDPAEEKPLREAPTVAALNNLSQRAQEILKKIYATNENQLGASKNSNGAGENIPEKNWSPVMRRHNSVASMGESYAGNWLRSKRNSDPVSSKNESDVPSITVSTVHTNGDGVNVESSHSPNSVKVSAALARFLKSRKPQSEGKIDETWTAEQIGLRGEMVADAKTESGDENSESTEPLSPLGTDDFSMLEGDMILDDPWLDDEESDPESPVQFKRTLRSHSIAAFHSFEPRSSAFRASQSHSSRSNHSSKSSRSSLDNITEERSENPAVGPKSIASKRSRRKTECLSGTDMSYNSIRDLNKLQDFFANRRSSIADFRTPASLVSSATHFTPIVVADEKSGSTKSLTCSTSSPSVEEAKAKAKAAMEAIKMDLKGPKKEPPPSNMLESLENDAMASTAPSPTEQTTGDTETSLADSEKTDSKSKEQSVLAVEQSLLTNSKPSSEIVIKDKNDDKQTTDENSNLPEVQNPPSDKRKFSLEVEAITLKGGSQTDHRHLSKDSTSSGETHVQKAKVKVVQGSPISRDSAFSPIQKPHKSSFESQTIPKPEQIQTIAEILSSTSQACTAKPTVTPPMNNQTLLAHQNNTSEIANQLQTVPTSQSPAFAAIYQNNVLGQMSPLRLASPQVSHPATNPTVLTTTPGISTTPGGIVIPSFPLKVQLQQDPATGLFNVLPVDLQGSPVICQGSPVITQGSPALSQASPPTQGGSTIVLGEISSAISQGSRAINSGLAVSKTPAIGNSKNSTAFDVKADSQNYWTSLKSPGASSDGESTCIPVTPEMPRKDNAERKQEQQKKRHEKAKHFVSPSKRIPAKGNRVSESESSESSYLETLRLKSSPKVIRKKPTKTSSSHSDPDRARERNHERSKSQNNDKVGKQEDSKSRSKSCERPKASLSVHKTDTKEVPRKTVEKIGNKSGHSSRPHLSHRPRDNHASKRPNYSTDDIDDTRPMDSSHRHASSPISMSSLSRDSGVNLRYSMSSGEELPTLSEIQLADALQGNATLKKVIKLIRQAFAYDGYLENGVEDLAMAEYITSLGKLSWHTFSNAISEKFCDLYWEEDLLANLYEAVNGQKPPVKPVSEMLSKHRSVIPKKPPRTKSSREGHTSSRQKASSTVNDKHNDRAGEKKTSPSSASTLNRCEVNRTSKVTGTRSKGLEGKKQAVEIRLEEESREKSSRSASGSKEKNEKDVGDRGEPKTSLAMKPDQTASRKDSSASESKLRLPPRKGRTESSSHDELHASNKEYSKQGERELPADAEVRKDLERNDQNDDGTACLQRPSIVAMGITRRDSKEKPDRTLTKVQKSSVELNTSELAKDVEKNGKFGGRNGMVLQRPDVEPLRKKDVDGSLNLTNEFLQLNTSLEESSLVLNTSRASLTSSAASSSILNQDNITADDPNISLNASLTSSHLMPSLLNSPTSPVHRHNSDSSDSTNRKIREMLSKSLNRRESQGSLSSTSSGNSRSPFNNSDTISLPSMSSFSESVDESRCGLPSGVLYRGESVDPTVEAYTQQLTNAGGTQHNIDAKIADVEQQLMMEKRMRNKTEKFYRKLVHNQQTKGAENKSMASKVGKQLLEMTKRIEFLESSRRHLEMLYAEQWGLELCYLYSLATSPGKMTLDLQAMDDNPLLAFKTSRNKVSLQAGHPSGLFSFLYARHALLQGYLHHFFYTYHYYTTPQELLQFLTNKFNCALSMSSQHAENRSKIMNRTLDILQVWVEGFFDVDLKPNPQLLQDVLVFISEKILSVDSNGQCLIQLIEKRQQDQPGTSLLIASMKDDVRDQLSIDKVSGPKNSKGLLGTSGRGKLKAGIMSCLSKKDSSKRVDSAYLPAVSMEKDGFSLNDHTSLAVAHQLTLLQQELFHLVHPVHYLNSRCKGIGVNTNYDTAGGKGQPGTDGGETPSLFASPLGEDGAVKALLDYAKDVSRWVSAEVVSCSSVKTQLVHLSKFINVAKACYDLRNFATCVQILDALDSLIVRQVPAWRNLPSKVVTLYEELCAGKVLLQGDSESLIKGDAHKGSPTLPSTLLFLMHVQQLEIGGFTLANGMYKWTKMKSIAKFVDQIRVFQEHAFTFDPNKELQDLLRQRILECCDQDIHVLAARHSSNFHQLQSDKSSRRLQNAFQKVRATLH</sequence>
<dbReference type="InterPro" id="IPR036964">
    <property type="entry name" value="RASGEF_cat_dom_sf"/>
</dbReference>
<feature type="compositionally biased region" description="Polar residues" evidence="4">
    <location>
        <begin position="1390"/>
        <end position="1412"/>
    </location>
</feature>
<feature type="compositionally biased region" description="Basic and acidic residues" evidence="4">
    <location>
        <begin position="1043"/>
        <end position="1056"/>
    </location>
</feature>
<dbReference type="InterPro" id="IPR011019">
    <property type="entry name" value="KIND_dom"/>
</dbReference>
<feature type="domain" description="N-terminal Ras-GEF" evidence="6">
    <location>
        <begin position="1893"/>
        <end position="2018"/>
    </location>
</feature>
<dbReference type="RefSeq" id="XP_022080572.1">
    <property type="nucleotide sequence ID" value="XM_022224880.1"/>
</dbReference>
<feature type="compositionally biased region" description="Polar residues" evidence="4">
    <location>
        <begin position="1023"/>
        <end position="1033"/>
    </location>
</feature>
<keyword evidence="8" id="KW-1185">Reference proteome</keyword>
<dbReference type="CDD" id="cd06224">
    <property type="entry name" value="REM"/>
    <property type="match status" value="1"/>
</dbReference>
<feature type="compositionally biased region" description="Basic and acidic residues" evidence="4">
    <location>
        <begin position="1468"/>
        <end position="1480"/>
    </location>
</feature>
<dbReference type="GeneID" id="110973789"/>
<dbReference type="PROSITE" id="PS50009">
    <property type="entry name" value="RASGEF_CAT"/>
    <property type="match status" value="1"/>
</dbReference>
<dbReference type="PANTHER" id="PTHR21560">
    <property type="entry name" value="VERY KIND PROTEIN"/>
    <property type="match status" value="1"/>
</dbReference>
<keyword evidence="1 3" id="KW-0344">Guanine-nucleotide releasing factor</keyword>
<dbReference type="KEGG" id="aplc:110973789"/>
<feature type="region of interest" description="Disordered" evidence="4">
    <location>
        <begin position="429"/>
        <end position="454"/>
    </location>
</feature>
<dbReference type="InterPro" id="IPR000651">
    <property type="entry name" value="Ras-like_Gua-exchang_fac_N"/>
</dbReference>
<feature type="compositionally biased region" description="Basic and acidic residues" evidence="4">
    <location>
        <begin position="1487"/>
        <end position="1512"/>
    </location>
</feature>
<dbReference type="SUPFAM" id="SSF56112">
    <property type="entry name" value="Protein kinase-like (PK-like)"/>
    <property type="match status" value="1"/>
</dbReference>
<dbReference type="Gene3D" id="1.10.840.10">
    <property type="entry name" value="Ras guanine-nucleotide exchange factors catalytic domain"/>
    <property type="match status" value="1"/>
</dbReference>
<feature type="domain" description="Ras-GEF" evidence="5">
    <location>
        <begin position="2099"/>
        <end position="2352"/>
    </location>
</feature>
<feature type="compositionally biased region" description="Basic and acidic residues" evidence="4">
    <location>
        <begin position="711"/>
        <end position="722"/>
    </location>
</feature>
<evidence type="ECO:0000313" key="8">
    <source>
        <dbReference type="Proteomes" id="UP000694845"/>
    </source>
</evidence>
<name>A0A8B7XKA2_ACAPL</name>
<feature type="compositionally biased region" description="Basic and acidic residues" evidence="4">
    <location>
        <begin position="634"/>
        <end position="645"/>
    </location>
</feature>
<evidence type="ECO:0000256" key="4">
    <source>
        <dbReference type="SAM" id="MobiDB-lite"/>
    </source>
</evidence>
<dbReference type="Gene3D" id="1.20.870.10">
    <property type="entry name" value="Son of sevenless (SoS) protein Chain: S domain 1"/>
    <property type="match status" value="1"/>
</dbReference>
<dbReference type="GO" id="GO:0007264">
    <property type="term" value="P:small GTPase-mediated signal transduction"/>
    <property type="evidence" value="ECO:0007669"/>
    <property type="project" value="InterPro"/>
</dbReference>
<feature type="region of interest" description="Disordered" evidence="4">
    <location>
        <begin position="633"/>
        <end position="810"/>
    </location>
</feature>
<feature type="compositionally biased region" description="Basic and acidic residues" evidence="4">
    <location>
        <begin position="680"/>
        <end position="690"/>
    </location>
</feature>
<dbReference type="InterPro" id="IPR001895">
    <property type="entry name" value="RASGEF_cat_dom"/>
</dbReference>
<feature type="compositionally biased region" description="Polar residues" evidence="4">
    <location>
        <begin position="662"/>
        <end position="679"/>
    </location>
</feature>
<evidence type="ECO:0000259" key="6">
    <source>
        <dbReference type="PROSITE" id="PS50212"/>
    </source>
</evidence>
<feature type="region of interest" description="Disordered" evidence="4">
    <location>
        <begin position="1023"/>
        <end position="1229"/>
    </location>
</feature>
<evidence type="ECO:0000259" key="5">
    <source>
        <dbReference type="PROSITE" id="PS50009"/>
    </source>
</evidence>
<dbReference type="GO" id="GO:0048814">
    <property type="term" value="P:regulation of dendrite morphogenesis"/>
    <property type="evidence" value="ECO:0007669"/>
    <property type="project" value="TreeGrafter"/>
</dbReference>
<dbReference type="CTD" id="85442"/>
<feature type="compositionally biased region" description="Basic and acidic residues" evidence="4">
    <location>
        <begin position="1683"/>
        <end position="1708"/>
    </location>
</feature>
<feature type="region of interest" description="Disordered" evidence="4">
    <location>
        <begin position="499"/>
        <end position="552"/>
    </location>
</feature>
<organism evidence="8 9">
    <name type="scientific">Acanthaster planci</name>
    <name type="common">Crown-of-thorns starfish</name>
    <dbReference type="NCBI Taxonomy" id="133434"/>
    <lineage>
        <taxon>Eukaryota</taxon>
        <taxon>Metazoa</taxon>
        <taxon>Echinodermata</taxon>
        <taxon>Eleutherozoa</taxon>
        <taxon>Asterozoa</taxon>
        <taxon>Asteroidea</taxon>
        <taxon>Valvatacea</taxon>
        <taxon>Valvatida</taxon>
        <taxon>Acanthasteridae</taxon>
        <taxon>Acanthaster</taxon>
    </lineage>
</organism>
<dbReference type="PROSITE" id="PS51377">
    <property type="entry name" value="KIND"/>
    <property type="match status" value="1"/>
</dbReference>
<feature type="compositionally biased region" description="Polar residues" evidence="4">
    <location>
        <begin position="723"/>
        <end position="735"/>
    </location>
</feature>
<dbReference type="GO" id="GO:0005085">
    <property type="term" value="F:guanyl-nucleotide exchange factor activity"/>
    <property type="evidence" value="ECO:0007669"/>
    <property type="project" value="UniProtKB-KW"/>
</dbReference>
<dbReference type="OrthoDB" id="10254377at2759"/>
<feature type="compositionally biased region" description="Polar residues" evidence="4">
    <location>
        <begin position="1367"/>
        <end position="1376"/>
    </location>
</feature>
<feature type="domain" description="KIND" evidence="7">
    <location>
        <begin position="20"/>
        <end position="192"/>
    </location>
</feature>
<feature type="compositionally biased region" description="Low complexity" evidence="4">
    <location>
        <begin position="1709"/>
        <end position="1722"/>
    </location>
</feature>
<dbReference type="Proteomes" id="UP000694845">
    <property type="component" value="Unplaced"/>
</dbReference>
<dbReference type="PROSITE" id="PS50212">
    <property type="entry name" value="RASGEF_NTER"/>
    <property type="match status" value="1"/>
</dbReference>
<feature type="compositionally biased region" description="Basic and acidic residues" evidence="4">
    <location>
        <begin position="257"/>
        <end position="273"/>
    </location>
</feature>
<evidence type="ECO:0000259" key="7">
    <source>
        <dbReference type="PROSITE" id="PS51377"/>
    </source>
</evidence>
<keyword evidence="2" id="KW-0677">Repeat</keyword>
<feature type="compositionally biased region" description="Basic and acidic residues" evidence="4">
    <location>
        <begin position="1135"/>
        <end position="1175"/>
    </location>
</feature>
<accession>A0A8B7XKA2</accession>
<dbReference type="SUPFAM" id="SSF48366">
    <property type="entry name" value="Ras GEF"/>
    <property type="match status" value="1"/>
</dbReference>
<feature type="compositionally biased region" description="Basic residues" evidence="4">
    <location>
        <begin position="1346"/>
        <end position="1359"/>
    </location>
</feature>
<dbReference type="GO" id="GO:0043025">
    <property type="term" value="C:neuronal cell body"/>
    <property type="evidence" value="ECO:0007669"/>
    <property type="project" value="TreeGrafter"/>
</dbReference>
<feature type="region of interest" description="Disordered" evidence="4">
    <location>
        <begin position="1334"/>
        <end position="1512"/>
    </location>
</feature>
<dbReference type="InterPro" id="IPR029899">
    <property type="entry name" value="KNDC1"/>
</dbReference>
<feature type="compositionally biased region" description="Basic and acidic residues" evidence="4">
    <location>
        <begin position="1377"/>
        <end position="1389"/>
    </location>
</feature>
<evidence type="ECO:0000313" key="9">
    <source>
        <dbReference type="RefSeq" id="XP_022080572.1"/>
    </source>
</evidence>
<feature type="compositionally biased region" description="Polar residues" evidence="4">
    <location>
        <begin position="235"/>
        <end position="255"/>
    </location>
</feature>
<feature type="region of interest" description="Disordered" evidence="4">
    <location>
        <begin position="235"/>
        <end position="273"/>
    </location>
</feature>
<feature type="region of interest" description="Disordered" evidence="4">
    <location>
        <begin position="1670"/>
        <end position="1743"/>
    </location>
</feature>
<dbReference type="Gene3D" id="1.10.510.10">
    <property type="entry name" value="Transferase(Phosphotransferase) domain 1"/>
    <property type="match status" value="1"/>
</dbReference>
<dbReference type="SMART" id="SM00147">
    <property type="entry name" value="RasGEF"/>
    <property type="match status" value="1"/>
</dbReference>
<feature type="compositionally biased region" description="Polar residues" evidence="4">
    <location>
        <begin position="1723"/>
        <end position="1733"/>
    </location>
</feature>
<feature type="compositionally biased region" description="Basic and acidic residues" evidence="4">
    <location>
        <begin position="1115"/>
        <end position="1129"/>
    </location>
</feature>
<protein>
    <submittedName>
        <fullName evidence="9">Uncharacterized protein LOC110973789 isoform X1</fullName>
    </submittedName>
</protein>
<reference evidence="9" key="1">
    <citation type="submission" date="2025-08" db="UniProtKB">
        <authorList>
            <consortium name="RefSeq"/>
        </authorList>
    </citation>
    <scope>IDENTIFICATION</scope>
</reference>
<gene>
    <name evidence="9" type="primary">LOC110973789</name>
</gene>
<dbReference type="InterPro" id="IPR011009">
    <property type="entry name" value="Kinase-like_dom_sf"/>
</dbReference>
<dbReference type="PANTHER" id="PTHR21560:SF0">
    <property type="entry name" value="KINASE NON-CATALYTIC C-LOBE DOMAIN-CONTAINING PROTEIN 1"/>
    <property type="match status" value="1"/>
</dbReference>
<dbReference type="GO" id="GO:0032045">
    <property type="term" value="C:guanyl-nucleotide exchange factor complex"/>
    <property type="evidence" value="ECO:0007669"/>
    <property type="project" value="TreeGrafter"/>
</dbReference>